<sequence length="62" mass="6709">MINSRYWKSGVQQDSSAKARGVSGEVNAGVALMDSFNWQGLQKQQFKVIAADLPHLGDSIGD</sequence>
<gene>
    <name evidence="1" type="ORF">U0035_07200</name>
</gene>
<accession>A0ABZ0W9H7</accession>
<reference evidence="1 2" key="1">
    <citation type="submission" date="2023-12" db="EMBL/GenBank/DDBJ databases">
        <title>Genome sequencing and assembly of bacterial species from a model synthetic community.</title>
        <authorList>
            <person name="Hogle S.L."/>
        </authorList>
    </citation>
    <scope>NUCLEOTIDE SEQUENCE [LARGE SCALE GENOMIC DNA]</scope>
    <source>
        <strain evidence="1 2">HAMBI_3031</strain>
    </source>
</reference>
<dbReference type="RefSeq" id="WP_114789327.1">
    <property type="nucleotide sequence ID" value="NZ_CP139960.1"/>
</dbReference>
<evidence type="ECO:0000313" key="2">
    <source>
        <dbReference type="Proteomes" id="UP001325680"/>
    </source>
</evidence>
<evidence type="ECO:0000313" key="1">
    <source>
        <dbReference type="EMBL" id="WQD39933.1"/>
    </source>
</evidence>
<dbReference type="Proteomes" id="UP001325680">
    <property type="component" value="Chromosome"/>
</dbReference>
<protein>
    <submittedName>
        <fullName evidence="1">Uncharacterized protein</fullName>
    </submittedName>
</protein>
<organism evidence="1 2">
    <name type="scientific">Niabella yanshanensis</name>
    <dbReference type="NCBI Taxonomy" id="577386"/>
    <lineage>
        <taxon>Bacteria</taxon>
        <taxon>Pseudomonadati</taxon>
        <taxon>Bacteroidota</taxon>
        <taxon>Chitinophagia</taxon>
        <taxon>Chitinophagales</taxon>
        <taxon>Chitinophagaceae</taxon>
        <taxon>Niabella</taxon>
    </lineage>
</organism>
<dbReference type="EMBL" id="CP139960">
    <property type="protein sequence ID" value="WQD39933.1"/>
    <property type="molecule type" value="Genomic_DNA"/>
</dbReference>
<keyword evidence="2" id="KW-1185">Reference proteome</keyword>
<name>A0ABZ0W9H7_9BACT</name>
<proteinExistence type="predicted"/>